<dbReference type="InterPro" id="IPR023696">
    <property type="entry name" value="Ureohydrolase_dom_sf"/>
</dbReference>
<comment type="pathway">
    <text evidence="1">Nitrogen metabolism; urea cycle; L-ornithine and urea from L-arginine: step 1/1.</text>
</comment>
<accession>A0ABX8B8V0</accession>
<dbReference type="SUPFAM" id="SSF52768">
    <property type="entry name" value="Arginase/deacetylase"/>
    <property type="match status" value="1"/>
</dbReference>
<dbReference type="GO" id="GO:0004053">
    <property type="term" value="F:arginase activity"/>
    <property type="evidence" value="ECO:0007669"/>
    <property type="project" value="UniProtKB-EC"/>
</dbReference>
<evidence type="ECO:0000256" key="5">
    <source>
        <dbReference type="ARBA" id="ARBA00022723"/>
    </source>
</evidence>
<dbReference type="EC" id="3.5.3.1" evidence="2 9"/>
<keyword evidence="5 12" id="KW-0479">Metal-binding</keyword>
<dbReference type="InterPro" id="IPR014033">
    <property type="entry name" value="Arginase"/>
</dbReference>
<evidence type="ECO:0000313" key="13">
    <source>
        <dbReference type="EMBL" id="QUW03318.1"/>
    </source>
</evidence>
<dbReference type="Proteomes" id="UP000676506">
    <property type="component" value="Chromosome 1"/>
</dbReference>
<reference evidence="13 14" key="1">
    <citation type="submission" date="2021-03" db="EMBL/GenBank/DDBJ databases">
        <title>Genomic and phenotypic characterization of Chloracidobacterium isolates provides evidence for multiple species.</title>
        <authorList>
            <person name="Saini M.K."/>
            <person name="Costas A.M.G."/>
            <person name="Tank M."/>
            <person name="Bryant D.A."/>
        </authorList>
    </citation>
    <scope>NUCLEOTIDE SEQUENCE [LARGE SCALE GENOMIC DNA]</scope>
    <source>
        <strain evidence="13 14">BV2-C</strain>
    </source>
</reference>
<evidence type="ECO:0000256" key="1">
    <source>
        <dbReference type="ARBA" id="ARBA00005098"/>
    </source>
</evidence>
<evidence type="ECO:0000313" key="14">
    <source>
        <dbReference type="Proteomes" id="UP000676506"/>
    </source>
</evidence>
<dbReference type="PANTHER" id="PTHR43782">
    <property type="entry name" value="ARGINASE"/>
    <property type="match status" value="1"/>
</dbReference>
<dbReference type="PROSITE" id="PS01053">
    <property type="entry name" value="ARGINASE_1"/>
    <property type="match status" value="1"/>
</dbReference>
<keyword evidence="14" id="KW-1185">Reference proteome</keyword>
<evidence type="ECO:0000256" key="7">
    <source>
        <dbReference type="ARBA" id="ARBA00023211"/>
    </source>
</evidence>
<keyword evidence="4 12" id="KW-0056">Arginine metabolism</keyword>
<evidence type="ECO:0000256" key="4">
    <source>
        <dbReference type="ARBA" id="ARBA00022503"/>
    </source>
</evidence>
<sequence length="312" mass="33581">MANNHPSRQRKATIVGVPMDLGADRRGVDMGPSVVRIAGLSAKLTELGYTVEDIGNVPVALAEMRRVTDTDARHKYLSEVAKSNEILANHVEAILEQGALPVVLGGDHSIAIGSVAGIAAYYRRRGHRIGIIWIDAHADINTPESSPSGNIHGMPLAVLLGYGPALLTQIGGFAPKVRPEDCAIIGVRQIDDGERQLARQLGLRVYTMRDLDERGMSAVMDEALDLVTRHTIGFHATFDMDFVDPYYAPGVGTPVPGGGTYRESHLAMEKIHDSGNMLSVEMVEINAVLDTHNRTGELGAELLLSALGKKIL</sequence>
<dbReference type="PRINTS" id="PR00116">
    <property type="entry name" value="ARGINASE"/>
</dbReference>
<dbReference type="RefSeq" id="WP_211429209.1">
    <property type="nucleotide sequence ID" value="NZ_CP072648.1"/>
</dbReference>
<comment type="catalytic activity">
    <reaction evidence="8 12">
        <text>L-arginine + H2O = urea + L-ornithine</text>
        <dbReference type="Rhea" id="RHEA:20569"/>
        <dbReference type="ChEBI" id="CHEBI:15377"/>
        <dbReference type="ChEBI" id="CHEBI:16199"/>
        <dbReference type="ChEBI" id="CHEBI:32682"/>
        <dbReference type="ChEBI" id="CHEBI:46911"/>
        <dbReference type="EC" id="3.5.3.1"/>
    </reaction>
</comment>
<organism evidence="13 14">
    <name type="scientific">Chloracidobacterium validum</name>
    <dbReference type="NCBI Taxonomy" id="2821543"/>
    <lineage>
        <taxon>Bacteria</taxon>
        <taxon>Pseudomonadati</taxon>
        <taxon>Acidobacteriota</taxon>
        <taxon>Terriglobia</taxon>
        <taxon>Terriglobales</taxon>
        <taxon>Acidobacteriaceae</taxon>
        <taxon>Chloracidobacterium</taxon>
    </lineage>
</organism>
<dbReference type="EMBL" id="CP072648">
    <property type="protein sequence ID" value="QUW03318.1"/>
    <property type="molecule type" value="Genomic_DNA"/>
</dbReference>
<dbReference type="CDD" id="cd09989">
    <property type="entry name" value="Arginase"/>
    <property type="match status" value="1"/>
</dbReference>
<proteinExistence type="inferred from homology"/>
<comment type="similarity">
    <text evidence="10 11">Belongs to the arginase family.</text>
</comment>
<evidence type="ECO:0000256" key="10">
    <source>
        <dbReference type="PROSITE-ProRule" id="PRU00742"/>
    </source>
</evidence>
<comment type="cofactor">
    <cofactor evidence="12">
        <name>Mn(2+)</name>
        <dbReference type="ChEBI" id="CHEBI:29035"/>
    </cofactor>
    <text evidence="12">Binds 2 manganese ions per subunit.</text>
</comment>
<dbReference type="Gene3D" id="3.40.800.10">
    <property type="entry name" value="Ureohydrolase domain"/>
    <property type="match status" value="1"/>
</dbReference>
<dbReference type="InterPro" id="IPR020855">
    <property type="entry name" value="Ureohydrolase_Mn_BS"/>
</dbReference>
<evidence type="ECO:0000256" key="2">
    <source>
        <dbReference type="ARBA" id="ARBA00012168"/>
    </source>
</evidence>
<evidence type="ECO:0000256" key="3">
    <source>
        <dbReference type="ARBA" id="ARBA00018123"/>
    </source>
</evidence>
<evidence type="ECO:0000256" key="6">
    <source>
        <dbReference type="ARBA" id="ARBA00022801"/>
    </source>
</evidence>
<evidence type="ECO:0000256" key="12">
    <source>
        <dbReference type="RuleBase" id="RU361159"/>
    </source>
</evidence>
<evidence type="ECO:0000256" key="8">
    <source>
        <dbReference type="ARBA" id="ARBA00047391"/>
    </source>
</evidence>
<dbReference type="PIRSF" id="PIRSF036979">
    <property type="entry name" value="Arginase"/>
    <property type="match status" value="1"/>
</dbReference>
<dbReference type="NCBIfam" id="TIGR01229">
    <property type="entry name" value="rocF_arginase"/>
    <property type="match status" value="1"/>
</dbReference>
<evidence type="ECO:0000256" key="11">
    <source>
        <dbReference type="RuleBase" id="RU003684"/>
    </source>
</evidence>
<dbReference type="PANTHER" id="PTHR43782:SF3">
    <property type="entry name" value="ARGINASE"/>
    <property type="match status" value="1"/>
</dbReference>
<keyword evidence="7 12" id="KW-0464">Manganese</keyword>
<dbReference type="InterPro" id="IPR006035">
    <property type="entry name" value="Ureohydrolase"/>
</dbReference>
<gene>
    <name evidence="13" type="primary">rocF</name>
    <name evidence="13" type="ORF">J8C06_02440</name>
</gene>
<protein>
    <recommendedName>
        <fullName evidence="3 9">Arginase</fullName>
        <ecNumber evidence="2 9">3.5.3.1</ecNumber>
    </recommendedName>
</protein>
<dbReference type="PROSITE" id="PS51409">
    <property type="entry name" value="ARGINASE_2"/>
    <property type="match status" value="1"/>
</dbReference>
<evidence type="ECO:0000256" key="9">
    <source>
        <dbReference type="NCBIfam" id="TIGR01229"/>
    </source>
</evidence>
<dbReference type="Pfam" id="PF00491">
    <property type="entry name" value="Arginase"/>
    <property type="match status" value="1"/>
</dbReference>
<keyword evidence="6 11" id="KW-0378">Hydrolase</keyword>
<name>A0ABX8B8V0_9BACT</name>